<protein>
    <submittedName>
        <fullName evidence="1">Uncharacterized protein</fullName>
    </submittedName>
</protein>
<evidence type="ECO:0000313" key="2">
    <source>
        <dbReference type="Proteomes" id="UP001059596"/>
    </source>
</evidence>
<keyword evidence="2" id="KW-1185">Reference proteome</keyword>
<sequence length="135" mass="14552">MWATWGAPRPSTRSRVLSANTDPCATFGWPAILRASPSWNSRTGGTRRMRSVLWTEHAVAAQGFAWRCHRGVPVATGRHGAPVLQTAPVRHVVPVLPAVAAIRAIGEVARILAIAVNISKKKKKGYNLSCVAIKP</sequence>
<dbReference type="AlphaFoldDB" id="A0A9P9Z028"/>
<name>A0A9P9Z028_9MUSC</name>
<accession>A0A9P9Z028</accession>
<proteinExistence type="predicted"/>
<dbReference type="EMBL" id="JAMKOV010000001">
    <property type="protein sequence ID" value="KAI8045878.1"/>
    <property type="molecule type" value="Genomic_DNA"/>
</dbReference>
<dbReference type="Proteomes" id="UP001059596">
    <property type="component" value="Chromosome 3R"/>
</dbReference>
<organism evidence="1 2">
    <name type="scientific">Drosophila gunungcola</name>
    <name type="common">fruit fly</name>
    <dbReference type="NCBI Taxonomy" id="103775"/>
    <lineage>
        <taxon>Eukaryota</taxon>
        <taxon>Metazoa</taxon>
        <taxon>Ecdysozoa</taxon>
        <taxon>Arthropoda</taxon>
        <taxon>Hexapoda</taxon>
        <taxon>Insecta</taxon>
        <taxon>Pterygota</taxon>
        <taxon>Neoptera</taxon>
        <taxon>Endopterygota</taxon>
        <taxon>Diptera</taxon>
        <taxon>Brachycera</taxon>
        <taxon>Muscomorpha</taxon>
        <taxon>Ephydroidea</taxon>
        <taxon>Drosophilidae</taxon>
        <taxon>Drosophila</taxon>
        <taxon>Sophophora</taxon>
    </lineage>
</organism>
<reference evidence="1" key="1">
    <citation type="journal article" date="2023" name="Genome Biol. Evol.">
        <title>Long-read-based Genome Assembly of Drosophila gunungcola Reveals Fewer Chemosensory Genes in Flower-breeding Species.</title>
        <authorList>
            <person name="Negi A."/>
            <person name="Liao B.Y."/>
            <person name="Yeh S.D."/>
        </authorList>
    </citation>
    <scope>NUCLEOTIDE SEQUENCE</scope>
    <source>
        <strain evidence="1">Sukarami</strain>
    </source>
</reference>
<gene>
    <name evidence="1" type="ORF">M5D96_002067</name>
</gene>
<comment type="caution">
    <text evidence="1">The sequence shown here is derived from an EMBL/GenBank/DDBJ whole genome shotgun (WGS) entry which is preliminary data.</text>
</comment>
<evidence type="ECO:0000313" key="1">
    <source>
        <dbReference type="EMBL" id="KAI8045878.1"/>
    </source>
</evidence>